<protein>
    <recommendedName>
        <fullName evidence="5">EKC/KEOPS complex subunit BUD32</fullName>
        <ecNumber evidence="3">2.7.11.1</ecNumber>
    </recommendedName>
    <alternativeName>
        <fullName evidence="11 12">Atypical Serine/threonine protein kinase BUD32</fullName>
    </alternativeName>
    <alternativeName>
        <fullName evidence="4">EKC/KEOPS complex subunit bud32</fullName>
    </alternativeName>
</protein>
<comment type="subunit">
    <text evidence="2">Component of the EKC/KEOPS complex composed of at least BUD32, CGI121, GON7, KAE1 and PCC1; the whole complex dimerizes.</text>
</comment>
<evidence type="ECO:0000256" key="10">
    <source>
        <dbReference type="ARBA" id="ARBA00022840"/>
    </source>
</evidence>
<dbReference type="PANTHER" id="PTHR47634">
    <property type="entry name" value="PROTEIN KINASE DOMAIN-CONTAINING PROTEIN-RELATED"/>
    <property type="match status" value="1"/>
</dbReference>
<feature type="binding site" evidence="15">
    <location>
        <position position="103"/>
    </location>
    <ligand>
        <name>ATP</name>
        <dbReference type="ChEBI" id="CHEBI:30616"/>
    </ligand>
</feature>
<feature type="compositionally biased region" description="Low complexity" evidence="16">
    <location>
        <begin position="462"/>
        <end position="473"/>
    </location>
</feature>
<dbReference type="InterPro" id="IPR011009">
    <property type="entry name" value="Kinase-like_dom_sf"/>
</dbReference>
<evidence type="ECO:0000256" key="11">
    <source>
        <dbReference type="ARBA" id="ARBA00030980"/>
    </source>
</evidence>
<feature type="domain" description="Protein kinase" evidence="18">
    <location>
        <begin position="74"/>
        <end position="420"/>
    </location>
</feature>
<evidence type="ECO:0000256" key="13">
    <source>
        <dbReference type="ARBA" id="ARBA00047899"/>
    </source>
</evidence>
<dbReference type="GeneID" id="92039359"/>
<dbReference type="EC" id="2.7.11.1" evidence="3"/>
<comment type="catalytic activity">
    <reaction evidence="14">
        <text>L-seryl-[protein] + ATP = O-phospho-L-seryl-[protein] + ADP + H(+)</text>
        <dbReference type="Rhea" id="RHEA:17989"/>
        <dbReference type="Rhea" id="RHEA-COMP:9863"/>
        <dbReference type="Rhea" id="RHEA-COMP:11604"/>
        <dbReference type="ChEBI" id="CHEBI:15378"/>
        <dbReference type="ChEBI" id="CHEBI:29999"/>
        <dbReference type="ChEBI" id="CHEBI:30616"/>
        <dbReference type="ChEBI" id="CHEBI:83421"/>
        <dbReference type="ChEBI" id="CHEBI:456216"/>
        <dbReference type="EC" id="2.7.11.1"/>
    </reaction>
</comment>
<dbReference type="SUPFAM" id="SSF56112">
    <property type="entry name" value="Protein kinase-like (PK-like)"/>
    <property type="match status" value="1"/>
</dbReference>
<gene>
    <name evidence="19" type="ORF">PG997_001984</name>
</gene>
<evidence type="ECO:0000256" key="9">
    <source>
        <dbReference type="ARBA" id="ARBA00022777"/>
    </source>
</evidence>
<evidence type="ECO:0000256" key="2">
    <source>
        <dbReference type="ARBA" id="ARBA00011534"/>
    </source>
</evidence>
<keyword evidence="8 15" id="KW-0547">Nucleotide-binding</keyword>
<dbReference type="RefSeq" id="XP_066673595.1">
    <property type="nucleotide sequence ID" value="XM_066806299.1"/>
</dbReference>
<evidence type="ECO:0000256" key="15">
    <source>
        <dbReference type="PROSITE-ProRule" id="PRU10141"/>
    </source>
</evidence>
<dbReference type="EMBL" id="JAQQWN010000003">
    <property type="protein sequence ID" value="KAK8091623.1"/>
    <property type="molecule type" value="Genomic_DNA"/>
</dbReference>
<keyword evidence="9" id="KW-0418">Kinase</keyword>
<evidence type="ECO:0000256" key="3">
    <source>
        <dbReference type="ARBA" id="ARBA00012513"/>
    </source>
</evidence>
<evidence type="ECO:0000256" key="14">
    <source>
        <dbReference type="ARBA" id="ARBA00048679"/>
    </source>
</evidence>
<evidence type="ECO:0000256" key="17">
    <source>
        <dbReference type="SAM" id="Phobius"/>
    </source>
</evidence>
<keyword evidence="20" id="KW-1185">Reference proteome</keyword>
<dbReference type="Gene3D" id="1.10.510.10">
    <property type="entry name" value="Transferase(Phosphotransferase) domain 1"/>
    <property type="match status" value="1"/>
</dbReference>
<evidence type="ECO:0000256" key="12">
    <source>
        <dbReference type="ARBA" id="ARBA00033194"/>
    </source>
</evidence>
<evidence type="ECO:0000256" key="1">
    <source>
        <dbReference type="ARBA" id="ARBA00003747"/>
    </source>
</evidence>
<evidence type="ECO:0000313" key="20">
    <source>
        <dbReference type="Proteomes" id="UP001433268"/>
    </source>
</evidence>
<dbReference type="PROSITE" id="PS00109">
    <property type="entry name" value="PROTEIN_KINASE_TYR"/>
    <property type="match status" value="1"/>
</dbReference>
<comment type="function">
    <text evidence="1">Component of the EKC/KEOPS complex that is required for the formation of a threonylcarbamoyl group on adenosine at position 37 (t(6)A37) in tRNAs that read codons beginning with adenine. The complex is probably involved in the transfer of the threonylcarbamoyl moiety of threonylcarbamoyl-AMP (TC-AMP) to the N6 group of A37. BUD32 has ATPase activity in the context of the EKC/KEOPS complex and likely plays a supporting role to the catalytic subunit KAE1. The EKC/KEOPS complex also promotes both telomere uncapping and telomere elongation. The complex is required for efficient recruitment of transcriptional coactivators.</text>
</comment>
<feature type="transmembrane region" description="Helical" evidence="17">
    <location>
        <begin position="501"/>
        <end position="522"/>
    </location>
</feature>
<dbReference type="PROSITE" id="PS00107">
    <property type="entry name" value="PROTEIN_KINASE_ATP"/>
    <property type="match status" value="1"/>
</dbReference>
<dbReference type="PROSITE" id="PS50011">
    <property type="entry name" value="PROTEIN_KINASE_DOM"/>
    <property type="match status" value="1"/>
</dbReference>
<evidence type="ECO:0000259" key="18">
    <source>
        <dbReference type="PROSITE" id="PS50011"/>
    </source>
</evidence>
<keyword evidence="17" id="KW-1133">Transmembrane helix</keyword>
<proteinExistence type="predicted"/>
<dbReference type="InterPro" id="IPR000719">
    <property type="entry name" value="Prot_kinase_dom"/>
</dbReference>
<keyword evidence="10 15" id="KW-0067">ATP-binding</keyword>
<dbReference type="PANTHER" id="PTHR47634:SF9">
    <property type="entry name" value="PROTEIN KINASE DOMAIN-CONTAINING PROTEIN-RELATED"/>
    <property type="match status" value="1"/>
</dbReference>
<dbReference type="Pfam" id="PF00069">
    <property type="entry name" value="Pkinase"/>
    <property type="match status" value="1"/>
</dbReference>
<evidence type="ECO:0000256" key="5">
    <source>
        <dbReference type="ARBA" id="ARBA00019973"/>
    </source>
</evidence>
<comment type="caution">
    <text evidence="19">The sequence shown here is derived from an EMBL/GenBank/DDBJ whole genome shotgun (WGS) entry which is preliminary data.</text>
</comment>
<dbReference type="SMART" id="SM00220">
    <property type="entry name" value="S_TKc"/>
    <property type="match status" value="1"/>
</dbReference>
<organism evidence="19 20">
    <name type="scientific">Apiospora hydei</name>
    <dbReference type="NCBI Taxonomy" id="1337664"/>
    <lineage>
        <taxon>Eukaryota</taxon>
        <taxon>Fungi</taxon>
        <taxon>Dikarya</taxon>
        <taxon>Ascomycota</taxon>
        <taxon>Pezizomycotina</taxon>
        <taxon>Sordariomycetes</taxon>
        <taxon>Xylariomycetidae</taxon>
        <taxon>Amphisphaeriales</taxon>
        <taxon>Apiosporaceae</taxon>
        <taxon>Apiospora</taxon>
    </lineage>
</organism>
<evidence type="ECO:0000256" key="8">
    <source>
        <dbReference type="ARBA" id="ARBA00022741"/>
    </source>
</evidence>
<dbReference type="Proteomes" id="UP001433268">
    <property type="component" value="Unassembled WGS sequence"/>
</dbReference>
<dbReference type="InterPro" id="IPR017441">
    <property type="entry name" value="Protein_kinase_ATP_BS"/>
</dbReference>
<accession>A0ABR1X8C6</accession>
<evidence type="ECO:0000256" key="16">
    <source>
        <dbReference type="SAM" id="MobiDB-lite"/>
    </source>
</evidence>
<evidence type="ECO:0000256" key="4">
    <source>
        <dbReference type="ARBA" id="ARBA00013948"/>
    </source>
</evidence>
<evidence type="ECO:0000256" key="7">
    <source>
        <dbReference type="ARBA" id="ARBA00022679"/>
    </source>
</evidence>
<dbReference type="Gene3D" id="3.30.200.20">
    <property type="entry name" value="Phosphorylase Kinase, domain 1"/>
    <property type="match status" value="1"/>
</dbReference>
<dbReference type="InterPro" id="IPR008266">
    <property type="entry name" value="Tyr_kinase_AS"/>
</dbReference>
<comment type="catalytic activity">
    <reaction evidence="13">
        <text>L-threonyl-[protein] + ATP = O-phospho-L-threonyl-[protein] + ADP + H(+)</text>
        <dbReference type="Rhea" id="RHEA:46608"/>
        <dbReference type="Rhea" id="RHEA-COMP:11060"/>
        <dbReference type="Rhea" id="RHEA-COMP:11605"/>
        <dbReference type="ChEBI" id="CHEBI:15378"/>
        <dbReference type="ChEBI" id="CHEBI:30013"/>
        <dbReference type="ChEBI" id="CHEBI:30616"/>
        <dbReference type="ChEBI" id="CHEBI:61977"/>
        <dbReference type="ChEBI" id="CHEBI:456216"/>
        <dbReference type="EC" id="2.7.11.1"/>
    </reaction>
</comment>
<evidence type="ECO:0000256" key="6">
    <source>
        <dbReference type="ARBA" id="ARBA00022527"/>
    </source>
</evidence>
<sequence length="561" mass="63251">MQPDLQKKSATGSDAIPTVPHFTDLPYPRYRVGYDDYLYDEEKHEHWEEYAPGGFAPFDLSLSSRRPVFINDRFEVIYKLGHGGFGMVWLCYETAVKKWRAVKVGRAEHPEEELGEILLESIMEKNSIGTAEALENHVLLPLETFWIDSVNGKHLCTVLPLLGPRLSDWLQWIQRANPERVKSIGTQLVKGMGFLHKNGICHGDFRPQNILMQLQDGALDNVSVHEMRLEILGRPSMTTIRLRNGERNCDCRLWRGVSLDEPQEGALRDSGDYGAPEVLLGGVDKGVGTDIYALGQTLLDFRRRCGYIWDNDGFELTERNMGPCPPPFRELVQKEYGSDTESVGDSAEQKETQEDTAKLQKYILFDPESRFAPSSIEDKLDRCGLSAEEIVSFCDLLHKMFQWQPEIRWTTDRILTHRWFSEEHEPAKDCEDFGQSSYAGLISPIQTSSSSDTTEVTEEPVEANTETVGNDSSIGEEGEGPGSDPHGSLGTSYQARIWPCLQWSTLVFYLAGVISVIVYFAAHALAVHPDFHEPRQVSRGPESIALLRAVVQYVIVILVLQ</sequence>
<reference evidence="19 20" key="1">
    <citation type="submission" date="2023-01" db="EMBL/GenBank/DDBJ databases">
        <title>Analysis of 21 Apiospora genomes using comparative genomics revels a genus with tremendous synthesis potential of carbohydrate active enzymes and secondary metabolites.</title>
        <authorList>
            <person name="Sorensen T."/>
        </authorList>
    </citation>
    <scope>NUCLEOTIDE SEQUENCE [LARGE SCALE GENOMIC DNA]</scope>
    <source>
        <strain evidence="19 20">CBS 114990</strain>
    </source>
</reference>
<keyword evidence="17" id="KW-0812">Transmembrane</keyword>
<dbReference type="InterPro" id="IPR051334">
    <property type="entry name" value="SRPK"/>
</dbReference>
<evidence type="ECO:0000313" key="19">
    <source>
        <dbReference type="EMBL" id="KAK8091623.1"/>
    </source>
</evidence>
<feature type="region of interest" description="Disordered" evidence="16">
    <location>
        <begin position="444"/>
        <end position="488"/>
    </location>
</feature>
<keyword evidence="17" id="KW-0472">Membrane</keyword>
<name>A0ABR1X8C6_9PEZI</name>
<keyword evidence="7" id="KW-0808">Transferase</keyword>
<keyword evidence="6" id="KW-0723">Serine/threonine-protein kinase</keyword>